<dbReference type="STRING" id="1678637.AC230_26025"/>
<name>A0A0K9X9S7_9ACTN</name>
<protein>
    <submittedName>
        <fullName evidence="1">Uncharacterized protein</fullName>
    </submittedName>
</protein>
<sequence>MPDRNQWNAAAVRLFDDISSFVLTGSRKCDDWREDVLAVFAGEVEDPRGWIEFDSKREWSEHYGIAGDRYFPFRSLTVDYLKENLYPVEPESAAGLLVVMLDEWFSPEGVRNLAERKDSLVADARTLISRYGPDGAFYTSACIARTARCHDFLAPPPAGQTYGGASFSEFMYGDLGLVAVSDTEAGVFWAFNAGGDVNVRR</sequence>
<dbReference type="Proteomes" id="UP000037288">
    <property type="component" value="Unassembled WGS sequence"/>
</dbReference>
<dbReference type="EMBL" id="LFXA01000017">
    <property type="protein sequence ID" value="KNB50155.1"/>
    <property type="molecule type" value="Genomic_DNA"/>
</dbReference>
<reference evidence="2" key="1">
    <citation type="submission" date="2015-07" db="EMBL/GenBank/DDBJ databases">
        <title>Draft genome sequence of Streptomyces sp. CMAA 1322, a bacterium isolated from Caatinga biome, from dry forest semiarid of Brazil.</title>
        <authorList>
            <person name="Santos S.N."/>
            <person name="Gacesa R."/>
            <person name="Taketani R.G."/>
            <person name="Long P.F."/>
            <person name="Melo I.S."/>
        </authorList>
    </citation>
    <scope>NUCLEOTIDE SEQUENCE [LARGE SCALE GENOMIC DNA]</scope>
    <source>
        <strain evidence="2">CMAA 1322</strain>
    </source>
</reference>
<organism evidence="1 2">
    <name type="scientific">Streptomyces caatingaensis</name>
    <dbReference type="NCBI Taxonomy" id="1678637"/>
    <lineage>
        <taxon>Bacteria</taxon>
        <taxon>Bacillati</taxon>
        <taxon>Actinomycetota</taxon>
        <taxon>Actinomycetes</taxon>
        <taxon>Kitasatosporales</taxon>
        <taxon>Streptomycetaceae</taxon>
        <taxon>Streptomyces</taxon>
    </lineage>
</organism>
<proteinExistence type="predicted"/>
<dbReference type="RefSeq" id="WP_049718690.1">
    <property type="nucleotide sequence ID" value="NZ_LFXA01000017.1"/>
</dbReference>
<dbReference type="PATRIC" id="fig|1678637.3.peg.5556"/>
<keyword evidence="2" id="KW-1185">Reference proteome</keyword>
<comment type="caution">
    <text evidence="1">The sequence shown here is derived from an EMBL/GenBank/DDBJ whole genome shotgun (WGS) entry which is preliminary data.</text>
</comment>
<evidence type="ECO:0000313" key="2">
    <source>
        <dbReference type="Proteomes" id="UP000037288"/>
    </source>
</evidence>
<dbReference type="OrthoDB" id="4303187at2"/>
<evidence type="ECO:0000313" key="1">
    <source>
        <dbReference type="EMBL" id="KNB50155.1"/>
    </source>
</evidence>
<gene>
    <name evidence="1" type="ORF">AC230_26025</name>
</gene>
<accession>A0A0K9X9S7</accession>
<dbReference type="AlphaFoldDB" id="A0A0K9X9S7"/>